<dbReference type="EMBL" id="KP136319">
    <property type="protein sequence ID" value="AJF98453.1"/>
    <property type="molecule type" value="Genomic_DNA"/>
</dbReference>
<evidence type="ECO:0000313" key="2">
    <source>
        <dbReference type="EMBL" id="AJF98453.1"/>
    </source>
</evidence>
<protein>
    <submittedName>
        <fullName evidence="2">Uncharacterized protein</fullName>
    </submittedName>
</protein>
<evidence type="ECO:0000256" key="1">
    <source>
        <dbReference type="SAM" id="MobiDB-lite"/>
    </source>
</evidence>
<dbReference type="GeneID" id="23463370"/>
<dbReference type="KEGG" id="vg:23463370"/>
<accession>A0A0B5IZS5</accession>
<feature type="region of interest" description="Disordered" evidence="1">
    <location>
        <begin position="121"/>
        <end position="151"/>
    </location>
</feature>
<reference evidence="2 3" key="1">
    <citation type="journal article" date="2015" name="Parasitol. Res.">
        <title>Viruses in close associations with free-living amoebae.</title>
        <authorList>
            <person name="Scheid P."/>
        </authorList>
    </citation>
    <scope>NUCLEOTIDE SEQUENCE [LARGE SCALE GENOMIC DNA]</scope>
    <source>
        <strain evidence="2">KlaHel</strain>
    </source>
</reference>
<evidence type="ECO:0000313" key="3">
    <source>
        <dbReference type="Proteomes" id="UP000202511"/>
    </source>
</evidence>
<sequence length="151" mass="16836">MLAAPRGAAERGSACCANILGPLDQTRCRRWDVSPTIPNLLCTTNHCRILAPFLFFFACYFPKHFSCGRPAVRVATPRKNKKGPKKFLWSALRRSTDWPFFPPLLVLPPCARVLAVDSGAGSLSPTPMRAQDPIKNRTGRLSVQKRDEKRS</sequence>
<proteinExistence type="predicted"/>
<dbReference type="RefSeq" id="YP_009120688.1">
    <property type="nucleotide sequence ID" value="NC_026440.1"/>
</dbReference>
<organism evidence="2 3">
    <name type="scientific">Pandoravirus inopinatum</name>
    <dbReference type="NCBI Taxonomy" id="1605721"/>
    <lineage>
        <taxon>Viruses</taxon>
        <taxon>Pandoravirus</taxon>
    </lineage>
</organism>
<dbReference type="Proteomes" id="UP000202511">
    <property type="component" value="Segment"/>
</dbReference>
<name>A0A0B5IZS5_9VIRU</name>